<dbReference type="PANTHER" id="PTHR43436">
    <property type="entry name" value="ARAC-FAMILY TRANSCRIPTIONAL REGULATOR"/>
    <property type="match status" value="1"/>
</dbReference>
<evidence type="ECO:0000256" key="3">
    <source>
        <dbReference type="SAM" id="MobiDB-lite"/>
    </source>
</evidence>
<protein>
    <submittedName>
        <fullName evidence="5">AraC family transcriptional regulator</fullName>
    </submittedName>
</protein>
<dbReference type="PANTHER" id="PTHR43436:SF1">
    <property type="entry name" value="TRANSCRIPTIONAL REGULATORY PROTEIN"/>
    <property type="match status" value="1"/>
</dbReference>
<dbReference type="EMBL" id="LSZQ01000069">
    <property type="protein sequence ID" value="KXU34078.1"/>
    <property type="molecule type" value="Genomic_DNA"/>
</dbReference>
<gene>
    <name evidence="5" type="ORF">AXK11_09010</name>
</gene>
<evidence type="ECO:0000313" key="5">
    <source>
        <dbReference type="EMBL" id="KXU34078.1"/>
    </source>
</evidence>
<feature type="domain" description="HTH araC/xylS-type" evidence="4">
    <location>
        <begin position="233"/>
        <end position="331"/>
    </location>
</feature>
<evidence type="ECO:0000313" key="6">
    <source>
        <dbReference type="Proteomes" id="UP000070058"/>
    </source>
</evidence>
<keyword evidence="2" id="KW-0804">Transcription</keyword>
<dbReference type="SUPFAM" id="SSF46689">
    <property type="entry name" value="Homeodomain-like"/>
    <property type="match status" value="2"/>
</dbReference>
<accession>A0A139SHM4</accession>
<dbReference type="GO" id="GO:0043565">
    <property type="term" value="F:sequence-specific DNA binding"/>
    <property type="evidence" value="ECO:0007669"/>
    <property type="project" value="InterPro"/>
</dbReference>
<feature type="compositionally biased region" description="Low complexity" evidence="3">
    <location>
        <begin position="1"/>
        <end position="17"/>
    </location>
</feature>
<dbReference type="InterPro" id="IPR009057">
    <property type="entry name" value="Homeodomain-like_sf"/>
</dbReference>
<dbReference type="AlphaFoldDB" id="A0A139SHM4"/>
<name>A0A139SHM4_9BACT</name>
<dbReference type="InterPro" id="IPR009594">
    <property type="entry name" value="Tscrpt_reg_HTH_AraC_N"/>
</dbReference>
<reference evidence="6" key="1">
    <citation type="submission" date="2016-02" db="EMBL/GenBank/DDBJ databases">
        <authorList>
            <person name="Sanders J.G."/>
            <person name="Lin J.Y."/>
            <person name="Wertz J.T."/>
            <person name="Russell J.A."/>
            <person name="Moreau C.S."/>
            <person name="Powell S."/>
        </authorList>
    </citation>
    <scope>NUCLEOTIDE SEQUENCE [LARGE SCALE GENOMIC DNA]</scope>
    <source>
        <strain evidence="6">CAG34</strain>
    </source>
</reference>
<keyword evidence="6" id="KW-1185">Reference proteome</keyword>
<feature type="region of interest" description="Disordered" evidence="3">
    <location>
        <begin position="1"/>
        <end position="26"/>
    </location>
</feature>
<organism evidence="5 6">
    <name type="scientific">Cephaloticoccus primus</name>
    <dbReference type="NCBI Taxonomy" id="1548207"/>
    <lineage>
        <taxon>Bacteria</taxon>
        <taxon>Pseudomonadati</taxon>
        <taxon>Verrucomicrobiota</taxon>
        <taxon>Opitutia</taxon>
        <taxon>Opitutales</taxon>
        <taxon>Opitutaceae</taxon>
        <taxon>Cephaloticoccus</taxon>
    </lineage>
</organism>
<dbReference type="Pfam" id="PF06719">
    <property type="entry name" value="AraC_N"/>
    <property type="match status" value="1"/>
</dbReference>
<dbReference type="STRING" id="1548207.AXK11_09010"/>
<dbReference type="GO" id="GO:0003700">
    <property type="term" value="F:DNA-binding transcription factor activity"/>
    <property type="evidence" value="ECO:0007669"/>
    <property type="project" value="InterPro"/>
</dbReference>
<sequence>MAPKSAPAKTAARAARSNTRSEKAATAAPELAPFLSDLARVIEHATRGLQELRTAIPGLSFFRRDSLTPPAYCFIKPSLVLVAQGKKQMIFGTDTYVYDTARFLISSLDMPARSGVLTASPERPCLGLNFELDLHTIAELIAHGGLAKPPAPTPPQKPTAAQLSDARSMGIGRVTPPLLSAFQRLLALLDEPVAIPSLAPIFQREIHYRLLTGDQAARLRKIAAIDSQSHKIAKAIDWLSVHYAAPLSIEQLAASVQMSAPNFHHHFRQLTAMSPLQYQKRLRLNEARRLMLNEQLDAATASYQVGYESPSQFSREYRRLFGAPPKRNILALRQSSSAGLQPGPQ</sequence>
<evidence type="ECO:0000256" key="2">
    <source>
        <dbReference type="ARBA" id="ARBA00023163"/>
    </source>
</evidence>
<dbReference type="PROSITE" id="PS01124">
    <property type="entry name" value="HTH_ARAC_FAMILY_2"/>
    <property type="match status" value="1"/>
</dbReference>
<proteinExistence type="predicted"/>
<dbReference type="InterPro" id="IPR018060">
    <property type="entry name" value="HTH_AraC"/>
</dbReference>
<dbReference type="Pfam" id="PF12833">
    <property type="entry name" value="HTH_18"/>
    <property type="match status" value="1"/>
</dbReference>
<evidence type="ECO:0000256" key="1">
    <source>
        <dbReference type="ARBA" id="ARBA00023015"/>
    </source>
</evidence>
<dbReference type="Gene3D" id="1.10.10.60">
    <property type="entry name" value="Homeodomain-like"/>
    <property type="match status" value="2"/>
</dbReference>
<evidence type="ECO:0000259" key="4">
    <source>
        <dbReference type="PROSITE" id="PS01124"/>
    </source>
</evidence>
<comment type="caution">
    <text evidence="5">The sequence shown here is derived from an EMBL/GenBank/DDBJ whole genome shotgun (WGS) entry which is preliminary data.</text>
</comment>
<dbReference type="Proteomes" id="UP000070058">
    <property type="component" value="Unassembled WGS sequence"/>
</dbReference>
<dbReference type="SMART" id="SM00342">
    <property type="entry name" value="HTH_ARAC"/>
    <property type="match status" value="1"/>
</dbReference>
<keyword evidence="1" id="KW-0805">Transcription regulation</keyword>